<evidence type="ECO:0000313" key="6">
    <source>
        <dbReference type="EMBL" id="OGL45124.1"/>
    </source>
</evidence>
<dbReference type="PROSITE" id="PS00041">
    <property type="entry name" value="HTH_ARAC_FAMILY_1"/>
    <property type="match status" value="1"/>
</dbReference>
<evidence type="ECO:0000256" key="4">
    <source>
        <dbReference type="SAM" id="Phobius"/>
    </source>
</evidence>
<dbReference type="InterPro" id="IPR018062">
    <property type="entry name" value="HTH_AraC-typ_CS"/>
</dbReference>
<reference evidence="6 7" key="1">
    <citation type="journal article" date="2016" name="Nat. Commun.">
        <title>Thousands of microbial genomes shed light on interconnected biogeochemical processes in an aquifer system.</title>
        <authorList>
            <person name="Anantharaman K."/>
            <person name="Brown C.T."/>
            <person name="Hug L.A."/>
            <person name="Sharon I."/>
            <person name="Castelle C.J."/>
            <person name="Probst A.J."/>
            <person name="Thomas B.C."/>
            <person name="Singh A."/>
            <person name="Wilkins M.J."/>
            <person name="Karaoz U."/>
            <person name="Brodie E.L."/>
            <person name="Williams K.H."/>
            <person name="Hubbard S.S."/>
            <person name="Banfield J.F."/>
        </authorList>
    </citation>
    <scope>NUCLEOTIDE SEQUENCE [LARGE SCALE GENOMIC DNA]</scope>
</reference>
<dbReference type="EMBL" id="MGDD01000194">
    <property type="protein sequence ID" value="OGL45124.1"/>
    <property type="molecule type" value="Genomic_DNA"/>
</dbReference>
<dbReference type="Proteomes" id="UP000179266">
    <property type="component" value="Unassembled WGS sequence"/>
</dbReference>
<keyword evidence="4" id="KW-0472">Membrane</keyword>
<dbReference type="PANTHER" id="PTHR43280:SF29">
    <property type="entry name" value="ARAC-FAMILY TRANSCRIPTIONAL REGULATOR"/>
    <property type="match status" value="1"/>
</dbReference>
<feature type="transmembrane region" description="Helical" evidence="4">
    <location>
        <begin position="6"/>
        <end position="28"/>
    </location>
</feature>
<dbReference type="PRINTS" id="PR00032">
    <property type="entry name" value="HTHARAC"/>
</dbReference>
<dbReference type="SUPFAM" id="SSF46689">
    <property type="entry name" value="Homeodomain-like"/>
    <property type="match status" value="1"/>
</dbReference>
<dbReference type="InterPro" id="IPR009057">
    <property type="entry name" value="Homeodomain-like_sf"/>
</dbReference>
<dbReference type="InterPro" id="IPR018060">
    <property type="entry name" value="HTH_AraC"/>
</dbReference>
<gene>
    <name evidence="6" type="ORF">A2161_10680</name>
</gene>
<feature type="transmembrane region" description="Helical" evidence="4">
    <location>
        <begin position="114"/>
        <end position="134"/>
    </location>
</feature>
<keyword evidence="4" id="KW-1133">Transmembrane helix</keyword>
<feature type="domain" description="HTH araC/xylS-type" evidence="5">
    <location>
        <begin position="180"/>
        <end position="281"/>
    </location>
</feature>
<keyword evidence="3" id="KW-0804">Transcription</keyword>
<evidence type="ECO:0000313" key="7">
    <source>
        <dbReference type="Proteomes" id="UP000179266"/>
    </source>
</evidence>
<keyword evidence="1" id="KW-0805">Transcription regulation</keyword>
<dbReference type="PROSITE" id="PS01124">
    <property type="entry name" value="HTH_ARAC_FAMILY_2"/>
    <property type="match status" value="1"/>
</dbReference>
<comment type="caution">
    <text evidence="6">The sequence shown here is derived from an EMBL/GenBank/DDBJ whole genome shotgun (WGS) entry which is preliminary data.</text>
</comment>
<dbReference type="SMART" id="SM00342">
    <property type="entry name" value="HTH_ARAC"/>
    <property type="match status" value="1"/>
</dbReference>
<dbReference type="Gene3D" id="1.10.10.60">
    <property type="entry name" value="Homeodomain-like"/>
    <property type="match status" value="2"/>
</dbReference>
<dbReference type="PANTHER" id="PTHR43280">
    <property type="entry name" value="ARAC-FAMILY TRANSCRIPTIONAL REGULATOR"/>
    <property type="match status" value="1"/>
</dbReference>
<evidence type="ECO:0000259" key="5">
    <source>
        <dbReference type="PROSITE" id="PS01124"/>
    </source>
</evidence>
<feature type="transmembrane region" description="Helical" evidence="4">
    <location>
        <begin position="81"/>
        <end position="102"/>
    </location>
</feature>
<keyword evidence="4" id="KW-0812">Transmembrane</keyword>
<feature type="transmembrane region" description="Helical" evidence="4">
    <location>
        <begin position="40"/>
        <end position="61"/>
    </location>
</feature>
<evidence type="ECO:0000256" key="1">
    <source>
        <dbReference type="ARBA" id="ARBA00023015"/>
    </source>
</evidence>
<name>A0A1F7RVT7_9BACT</name>
<sequence>MLHLIPLLIGLFAIKNFFFTNIAYDSFIEYFIESSGITKVELYCWEFISPAYISYSLYILINHKKTVKSYFSDISGKDFKWLIILISAFVIYLLVSYTIWFIVDVIHVSINFRFLDILPAILTIYVFFMGYYGYRQPGIFFNPPVSESRLEFESFGDSDEKYEKSGLSDVERKELINKLKELMETEKPYLENNLNINELAKVLKTTFHKLSQVINESFHQNFYDFINSYRIKESKQLLKNPNNEKYTIISIAYICGFSSKSSFYNAFRKNTGITPGEYLKKIKSLQSTVMSN</sequence>
<proteinExistence type="predicted"/>
<protein>
    <recommendedName>
        <fullName evidence="5">HTH araC/xylS-type domain-containing protein</fullName>
    </recommendedName>
</protein>
<evidence type="ECO:0000256" key="2">
    <source>
        <dbReference type="ARBA" id="ARBA00023125"/>
    </source>
</evidence>
<dbReference type="Pfam" id="PF12833">
    <property type="entry name" value="HTH_18"/>
    <property type="match status" value="1"/>
</dbReference>
<keyword evidence="2" id="KW-0238">DNA-binding</keyword>
<dbReference type="GO" id="GO:0043565">
    <property type="term" value="F:sequence-specific DNA binding"/>
    <property type="evidence" value="ECO:0007669"/>
    <property type="project" value="InterPro"/>
</dbReference>
<dbReference type="AlphaFoldDB" id="A0A1F7RVT7"/>
<accession>A0A1F7RVT7</accession>
<organism evidence="6 7">
    <name type="scientific">Candidatus Schekmanbacteria bacterium RBG_13_48_7</name>
    <dbReference type="NCBI Taxonomy" id="1817878"/>
    <lineage>
        <taxon>Bacteria</taxon>
        <taxon>Candidatus Schekmaniibacteriota</taxon>
    </lineage>
</organism>
<evidence type="ECO:0000256" key="3">
    <source>
        <dbReference type="ARBA" id="ARBA00023163"/>
    </source>
</evidence>
<dbReference type="GO" id="GO:0003700">
    <property type="term" value="F:DNA-binding transcription factor activity"/>
    <property type="evidence" value="ECO:0007669"/>
    <property type="project" value="InterPro"/>
</dbReference>
<dbReference type="InterPro" id="IPR020449">
    <property type="entry name" value="Tscrpt_reg_AraC-type_HTH"/>
</dbReference>